<protein>
    <submittedName>
        <fullName evidence="1">Uncharacterized protein</fullName>
    </submittedName>
</protein>
<dbReference type="EMBL" id="PQFF01000372">
    <property type="protein sequence ID" value="RHZ55126.1"/>
    <property type="molecule type" value="Genomic_DNA"/>
</dbReference>
<comment type="caution">
    <text evidence="1">The sequence shown here is derived from an EMBL/GenBank/DDBJ whole genome shotgun (WGS) entry which is preliminary data.</text>
</comment>
<evidence type="ECO:0000313" key="1">
    <source>
        <dbReference type="EMBL" id="RHZ55126.1"/>
    </source>
</evidence>
<reference evidence="1 2" key="1">
    <citation type="submission" date="2018-08" db="EMBL/GenBank/DDBJ databases">
        <title>Genome and evolution of the arbuscular mycorrhizal fungus Diversispora epigaea (formerly Glomus versiforme) and its bacterial endosymbionts.</title>
        <authorList>
            <person name="Sun X."/>
            <person name="Fei Z."/>
            <person name="Harrison M."/>
        </authorList>
    </citation>
    <scope>NUCLEOTIDE SEQUENCE [LARGE SCALE GENOMIC DNA]</scope>
    <source>
        <strain evidence="1 2">IT104</strain>
    </source>
</reference>
<dbReference type="OrthoDB" id="2427707at2759"/>
<accession>A0A397H0G7</accession>
<sequence>MNQKVTFATTKSENEAQLIKSTKYRKIGPSGSFTKVAHSSLLIISFFSSEDNNIFDNNDNDYEGPSGSFTKVAHSSLLIISFFSSEDNNIFDNNDNDYEDWTHCILVAFSVFFICFTNASPIELSPRAPGDVTYVDFTKSVRGRATFTELYGKVVRALGQFSAGI</sequence>
<evidence type="ECO:0000313" key="2">
    <source>
        <dbReference type="Proteomes" id="UP000266861"/>
    </source>
</evidence>
<keyword evidence="2" id="KW-1185">Reference proteome</keyword>
<dbReference type="AlphaFoldDB" id="A0A397H0G7"/>
<proteinExistence type="predicted"/>
<gene>
    <name evidence="1" type="ORF">Glove_420g116</name>
</gene>
<organism evidence="1 2">
    <name type="scientific">Diversispora epigaea</name>
    <dbReference type="NCBI Taxonomy" id="1348612"/>
    <lineage>
        <taxon>Eukaryota</taxon>
        <taxon>Fungi</taxon>
        <taxon>Fungi incertae sedis</taxon>
        <taxon>Mucoromycota</taxon>
        <taxon>Glomeromycotina</taxon>
        <taxon>Glomeromycetes</taxon>
        <taxon>Diversisporales</taxon>
        <taxon>Diversisporaceae</taxon>
        <taxon>Diversispora</taxon>
    </lineage>
</organism>
<name>A0A397H0G7_9GLOM</name>
<dbReference type="Proteomes" id="UP000266861">
    <property type="component" value="Unassembled WGS sequence"/>
</dbReference>